<evidence type="ECO:0000313" key="2">
    <source>
        <dbReference type="EMBL" id="GAV86295.1"/>
    </source>
</evidence>
<feature type="region of interest" description="Disordered" evidence="1">
    <location>
        <begin position="1"/>
        <end position="47"/>
    </location>
</feature>
<dbReference type="PANTHER" id="PTHR34657:SF10">
    <property type="entry name" value="F21M11.6 PROTEIN"/>
    <property type="match status" value="1"/>
</dbReference>
<name>A0A1Q3D1H2_CEPFO</name>
<organism evidence="2 3">
    <name type="scientific">Cephalotus follicularis</name>
    <name type="common">Albany pitcher plant</name>
    <dbReference type="NCBI Taxonomy" id="3775"/>
    <lineage>
        <taxon>Eukaryota</taxon>
        <taxon>Viridiplantae</taxon>
        <taxon>Streptophyta</taxon>
        <taxon>Embryophyta</taxon>
        <taxon>Tracheophyta</taxon>
        <taxon>Spermatophyta</taxon>
        <taxon>Magnoliopsida</taxon>
        <taxon>eudicotyledons</taxon>
        <taxon>Gunneridae</taxon>
        <taxon>Pentapetalae</taxon>
        <taxon>rosids</taxon>
        <taxon>fabids</taxon>
        <taxon>Oxalidales</taxon>
        <taxon>Cephalotaceae</taxon>
        <taxon>Cephalotus</taxon>
    </lineage>
</organism>
<dbReference type="STRING" id="3775.A0A1Q3D1H2"/>
<evidence type="ECO:0000313" key="3">
    <source>
        <dbReference type="Proteomes" id="UP000187406"/>
    </source>
</evidence>
<dbReference type="InParanoid" id="A0A1Q3D1H2"/>
<feature type="compositionally biased region" description="Basic and acidic residues" evidence="1">
    <location>
        <begin position="24"/>
        <end position="35"/>
    </location>
</feature>
<proteinExistence type="predicted"/>
<dbReference type="OrthoDB" id="687843at2759"/>
<dbReference type="Proteomes" id="UP000187406">
    <property type="component" value="Unassembled WGS sequence"/>
</dbReference>
<reference evidence="3" key="1">
    <citation type="submission" date="2016-04" db="EMBL/GenBank/DDBJ databases">
        <title>Cephalotus genome sequencing.</title>
        <authorList>
            <person name="Fukushima K."/>
            <person name="Hasebe M."/>
            <person name="Fang X."/>
        </authorList>
    </citation>
    <scope>NUCLEOTIDE SEQUENCE [LARGE SCALE GENOMIC DNA]</scope>
    <source>
        <strain evidence="3">cv. St1</strain>
    </source>
</reference>
<dbReference type="EMBL" id="BDDD01003852">
    <property type="protein sequence ID" value="GAV86295.1"/>
    <property type="molecule type" value="Genomic_DNA"/>
</dbReference>
<dbReference type="FunCoup" id="A0A1Q3D1H2">
    <property type="interactions" value="131"/>
</dbReference>
<dbReference type="PANTHER" id="PTHR34657">
    <property type="entry name" value="EMBRYO SAC DEVELOPMENT ARREST 6"/>
    <property type="match status" value="1"/>
</dbReference>
<sequence length="133" mass="14920">MNTKTMRLPPRRVLTHTTSGASSKRKEGDNIDPTKTKSLKPTEQAVEPDYSNQLLAGYLAHEYLTKGTLFGEPRDPTQPQSPPVKSKPIQRLEAEPDDAKHQRYVEVANLLKENGVHLPGILNPTHLARFLQM</sequence>
<feature type="region of interest" description="Disordered" evidence="1">
    <location>
        <begin position="67"/>
        <end position="98"/>
    </location>
</feature>
<gene>
    <name evidence="2" type="ORF">CFOL_v3_29727</name>
</gene>
<dbReference type="AlphaFoldDB" id="A0A1Q3D1H2"/>
<comment type="caution">
    <text evidence="2">The sequence shown here is derived from an EMBL/GenBank/DDBJ whole genome shotgun (WGS) entry which is preliminary data.</text>
</comment>
<accession>A0A1Q3D1H2</accession>
<keyword evidence="3" id="KW-1185">Reference proteome</keyword>
<protein>
    <submittedName>
        <fullName evidence="2">Uncharacterized protein</fullName>
    </submittedName>
</protein>
<evidence type="ECO:0000256" key="1">
    <source>
        <dbReference type="SAM" id="MobiDB-lite"/>
    </source>
</evidence>